<keyword evidence="1" id="KW-1133">Transmembrane helix</keyword>
<sequence length="94" mass="10410">MPTMVLFLRDGVVWFVAVFVFSTAQVLIVQKADRVIANVLTVPSIATYCIAASRVMLNIKRVVYTIHVDDEDADLSNYSVTEFRARTAAGSLDI</sequence>
<accession>A0A5C3LHA1</accession>
<feature type="transmembrane region" description="Helical" evidence="1">
    <location>
        <begin position="12"/>
        <end position="29"/>
    </location>
</feature>
<keyword evidence="3" id="KW-1185">Reference proteome</keyword>
<evidence type="ECO:0000313" key="3">
    <source>
        <dbReference type="Proteomes" id="UP000308652"/>
    </source>
</evidence>
<gene>
    <name evidence="2" type="ORF">BDQ12DRAFT_217642</name>
</gene>
<protein>
    <submittedName>
        <fullName evidence="2">Uncharacterized protein</fullName>
    </submittedName>
</protein>
<reference evidence="2 3" key="1">
    <citation type="journal article" date="2019" name="Nat. Ecol. Evol.">
        <title>Megaphylogeny resolves global patterns of mushroom evolution.</title>
        <authorList>
            <person name="Varga T."/>
            <person name="Krizsan K."/>
            <person name="Foldi C."/>
            <person name="Dima B."/>
            <person name="Sanchez-Garcia M."/>
            <person name="Sanchez-Ramirez S."/>
            <person name="Szollosi G.J."/>
            <person name="Szarkandi J.G."/>
            <person name="Papp V."/>
            <person name="Albert L."/>
            <person name="Andreopoulos W."/>
            <person name="Angelini C."/>
            <person name="Antonin V."/>
            <person name="Barry K.W."/>
            <person name="Bougher N.L."/>
            <person name="Buchanan P."/>
            <person name="Buyck B."/>
            <person name="Bense V."/>
            <person name="Catcheside P."/>
            <person name="Chovatia M."/>
            <person name="Cooper J."/>
            <person name="Damon W."/>
            <person name="Desjardin D."/>
            <person name="Finy P."/>
            <person name="Geml J."/>
            <person name="Haridas S."/>
            <person name="Hughes K."/>
            <person name="Justo A."/>
            <person name="Karasinski D."/>
            <person name="Kautmanova I."/>
            <person name="Kiss B."/>
            <person name="Kocsube S."/>
            <person name="Kotiranta H."/>
            <person name="LaButti K.M."/>
            <person name="Lechner B.E."/>
            <person name="Liimatainen K."/>
            <person name="Lipzen A."/>
            <person name="Lukacs Z."/>
            <person name="Mihaltcheva S."/>
            <person name="Morgado L.N."/>
            <person name="Niskanen T."/>
            <person name="Noordeloos M.E."/>
            <person name="Ohm R.A."/>
            <person name="Ortiz-Santana B."/>
            <person name="Ovrebo C."/>
            <person name="Racz N."/>
            <person name="Riley R."/>
            <person name="Savchenko A."/>
            <person name="Shiryaev A."/>
            <person name="Soop K."/>
            <person name="Spirin V."/>
            <person name="Szebenyi C."/>
            <person name="Tomsovsky M."/>
            <person name="Tulloss R.E."/>
            <person name="Uehling J."/>
            <person name="Grigoriev I.V."/>
            <person name="Vagvolgyi C."/>
            <person name="Papp T."/>
            <person name="Martin F.M."/>
            <person name="Miettinen O."/>
            <person name="Hibbett D.S."/>
            <person name="Nagy L.G."/>
        </authorList>
    </citation>
    <scope>NUCLEOTIDE SEQUENCE [LARGE SCALE GENOMIC DNA]</scope>
    <source>
        <strain evidence="2 3">CBS 166.37</strain>
    </source>
</reference>
<name>A0A5C3LHA1_9AGAR</name>
<dbReference type="EMBL" id="ML213792">
    <property type="protein sequence ID" value="TFK31286.1"/>
    <property type="molecule type" value="Genomic_DNA"/>
</dbReference>
<proteinExistence type="predicted"/>
<dbReference type="OrthoDB" id="2982596at2759"/>
<evidence type="ECO:0000256" key="1">
    <source>
        <dbReference type="SAM" id="Phobius"/>
    </source>
</evidence>
<dbReference type="AlphaFoldDB" id="A0A5C3LHA1"/>
<organism evidence="2 3">
    <name type="scientific">Crucibulum laeve</name>
    <dbReference type="NCBI Taxonomy" id="68775"/>
    <lineage>
        <taxon>Eukaryota</taxon>
        <taxon>Fungi</taxon>
        <taxon>Dikarya</taxon>
        <taxon>Basidiomycota</taxon>
        <taxon>Agaricomycotina</taxon>
        <taxon>Agaricomycetes</taxon>
        <taxon>Agaricomycetidae</taxon>
        <taxon>Agaricales</taxon>
        <taxon>Agaricineae</taxon>
        <taxon>Nidulariaceae</taxon>
        <taxon>Crucibulum</taxon>
    </lineage>
</organism>
<keyword evidence="1" id="KW-0472">Membrane</keyword>
<keyword evidence="1" id="KW-0812">Transmembrane</keyword>
<feature type="transmembrane region" description="Helical" evidence="1">
    <location>
        <begin position="35"/>
        <end position="57"/>
    </location>
</feature>
<dbReference type="Proteomes" id="UP000308652">
    <property type="component" value="Unassembled WGS sequence"/>
</dbReference>
<evidence type="ECO:0000313" key="2">
    <source>
        <dbReference type="EMBL" id="TFK31286.1"/>
    </source>
</evidence>